<dbReference type="GO" id="GO:1990385">
    <property type="term" value="C:meiotic spindle midzone"/>
    <property type="evidence" value="ECO:0007669"/>
    <property type="project" value="TreeGrafter"/>
</dbReference>
<evidence type="ECO:0000256" key="8">
    <source>
        <dbReference type="SAM" id="MobiDB-lite"/>
    </source>
</evidence>
<dbReference type="Proteomes" id="UP001075354">
    <property type="component" value="Chromosome 4"/>
</dbReference>
<dbReference type="Pfam" id="PF03941">
    <property type="entry name" value="INCENP_ARK-bind"/>
    <property type="match status" value="1"/>
</dbReference>
<dbReference type="GO" id="GO:0030496">
    <property type="term" value="C:midbody"/>
    <property type="evidence" value="ECO:0007669"/>
    <property type="project" value="TreeGrafter"/>
</dbReference>
<dbReference type="AlphaFoldDB" id="A0AAV7XV21"/>
<dbReference type="PANTHER" id="PTHR13142:SF1">
    <property type="entry name" value="INNER CENTROMERE PROTEIN"/>
    <property type="match status" value="1"/>
</dbReference>
<feature type="compositionally biased region" description="Basic and acidic residues" evidence="8">
    <location>
        <begin position="565"/>
        <end position="595"/>
    </location>
</feature>
<feature type="compositionally biased region" description="Polar residues" evidence="8">
    <location>
        <begin position="153"/>
        <end position="179"/>
    </location>
</feature>
<evidence type="ECO:0000256" key="7">
    <source>
        <dbReference type="ARBA" id="ARBA00023242"/>
    </source>
</evidence>
<keyword evidence="5" id="KW-0159">Chromosome partition</keyword>
<evidence type="ECO:0000256" key="6">
    <source>
        <dbReference type="ARBA" id="ARBA00023212"/>
    </source>
</evidence>
<reference evidence="10" key="1">
    <citation type="submission" date="2022-12" db="EMBL/GenBank/DDBJ databases">
        <title>Chromosome-level genome assembly of the bean flower thrips Megalurothrips usitatus.</title>
        <authorList>
            <person name="Ma L."/>
            <person name="Liu Q."/>
            <person name="Li H."/>
            <person name="Cai W."/>
        </authorList>
    </citation>
    <scope>NUCLEOTIDE SEQUENCE</scope>
    <source>
        <strain evidence="10">Cailab_2022a</strain>
    </source>
</reference>
<dbReference type="PANTHER" id="PTHR13142">
    <property type="entry name" value="INNER CENTROMERE PROTEIN"/>
    <property type="match status" value="1"/>
</dbReference>
<feature type="compositionally biased region" description="Polar residues" evidence="8">
    <location>
        <begin position="207"/>
        <end position="220"/>
    </location>
</feature>
<keyword evidence="6" id="KW-0206">Cytoskeleton</keyword>
<dbReference type="GO" id="GO:0051310">
    <property type="term" value="P:metaphase chromosome alignment"/>
    <property type="evidence" value="ECO:0007669"/>
    <property type="project" value="TreeGrafter"/>
</dbReference>
<keyword evidence="7" id="KW-0539">Nucleus</keyword>
<keyword evidence="4" id="KW-0963">Cytoplasm</keyword>
<dbReference type="GO" id="GO:0000281">
    <property type="term" value="P:mitotic cytokinesis"/>
    <property type="evidence" value="ECO:0007669"/>
    <property type="project" value="TreeGrafter"/>
</dbReference>
<evidence type="ECO:0000256" key="1">
    <source>
        <dbReference type="ARBA" id="ARBA00004123"/>
    </source>
</evidence>
<evidence type="ECO:0000259" key="9">
    <source>
        <dbReference type="Pfam" id="PF03941"/>
    </source>
</evidence>
<dbReference type="GO" id="GO:0051257">
    <property type="term" value="P:meiotic spindle midzone assembly"/>
    <property type="evidence" value="ECO:0007669"/>
    <property type="project" value="TreeGrafter"/>
</dbReference>
<feature type="region of interest" description="Disordered" evidence="8">
    <location>
        <begin position="565"/>
        <end position="740"/>
    </location>
</feature>
<sequence length="804" mass="90323">MVFTEADLQERLVALREQSKKALQAFEAEFEEHYSWLQSVRDGVRNGTINVKTVLVPKTPGKQKQPLSAIRESLESTVDLVCYDTINFHCCLQRASRKGTRKIATKKATAKIKTPLFEEDEDGENIEPSLATRSQKRLSEEAVDSASKRLCGSRSSETTSRDSGLSSVGSRNTRGSTSVGVAVKQEVLTPRNASLASRASNDKDDNSYTTCMSNDVTISTDPPEVSSPPKKRSRSAGRGTFVVKEEPRRSSRSSSEPRTPVGKDRTLIIAPALDTVSSPHRPTPKKQGSVLKSPMMSPIRSPIVKALPAHLLKGDSVKKVVKAFEALNEDSDAESTNMAPPSLPPPSKLIQPSKITPPAIHSSVTSLDDAVNAPTRVTRTKTRAMAKAAAADEEKKTTKVDHTLSTVSKILKSPVHQQKSLLTKQAEKRYEDQYEKEGSAFTASKTVIKPFGSASKQPQLFLKAPTPLNRMTPSTPNHSASTSFSAPRMHNIVTSVESFIAKPIVHQEIKPSREENLQKLNAKADVASKKREEFLKAQMEEKMKKREEKRLKVCAAREAMEKEKQEMLQRLEREREEKQRQLQAEREEKIRQENLKKKRLALQKAAETEERRRQEEAARLAKLKQQEEEQRRIAALRKKEQEDAERKQMERMQQEREAAAHRAKEAEKLAKEATMKAKKTSKIQLDQTYDKLSPAHQSYGMTPGPEEREPIPISNPENYGIDDANTDDSSEDEAKPKKVVPQWASYKQRMPRLLDDYEITHAQMFAFFGSKKSTPDLSKIFTAIDRRQLIRKSSAVWRTPPVKY</sequence>
<evidence type="ECO:0000256" key="3">
    <source>
        <dbReference type="ARBA" id="ARBA00010042"/>
    </source>
</evidence>
<proteinExistence type="inferred from homology"/>
<keyword evidence="11" id="KW-1185">Reference proteome</keyword>
<protein>
    <recommendedName>
        <fullName evidence="9">Inner centromere protein ARK-binding domain-containing protein</fullName>
    </recommendedName>
</protein>
<gene>
    <name evidence="10" type="ORF">ONE63_007113</name>
</gene>
<comment type="subcellular location">
    <subcellularLocation>
        <location evidence="2">Cytoplasm</location>
        <location evidence="2">Cytoskeleton</location>
        <location evidence="2">Spindle</location>
    </subcellularLocation>
    <subcellularLocation>
        <location evidence="1">Nucleus</location>
    </subcellularLocation>
</comment>
<evidence type="ECO:0000256" key="4">
    <source>
        <dbReference type="ARBA" id="ARBA00022490"/>
    </source>
</evidence>
<feature type="domain" description="Inner centromere protein ARK-binding" evidence="9">
    <location>
        <begin position="723"/>
        <end position="781"/>
    </location>
</feature>
<feature type="compositionally biased region" description="Basic and acidic residues" evidence="8">
    <location>
        <begin position="606"/>
        <end position="675"/>
    </location>
</feature>
<comment type="caution">
    <text evidence="10">The sequence shown here is derived from an EMBL/GenBank/DDBJ whole genome shotgun (WGS) entry which is preliminary data.</text>
</comment>
<evidence type="ECO:0000256" key="5">
    <source>
        <dbReference type="ARBA" id="ARBA00022829"/>
    </source>
</evidence>
<dbReference type="GO" id="GO:0032133">
    <property type="term" value="C:chromosome passenger complex"/>
    <property type="evidence" value="ECO:0007669"/>
    <property type="project" value="TreeGrafter"/>
</dbReference>
<evidence type="ECO:0000256" key="2">
    <source>
        <dbReference type="ARBA" id="ARBA00004186"/>
    </source>
</evidence>
<dbReference type="InterPro" id="IPR005635">
    <property type="entry name" value="Inner_centromere_prot_ARK-bd"/>
</dbReference>
<dbReference type="GO" id="GO:0005634">
    <property type="term" value="C:nucleus"/>
    <property type="evidence" value="ECO:0007669"/>
    <property type="project" value="UniProtKB-SubCell"/>
</dbReference>
<feature type="region of interest" description="Disordered" evidence="8">
    <location>
        <begin position="115"/>
        <end position="294"/>
    </location>
</feature>
<accession>A0AAV7XV21</accession>
<name>A0AAV7XV21_9NEOP</name>
<evidence type="ECO:0000313" key="10">
    <source>
        <dbReference type="EMBL" id="KAJ1528720.1"/>
    </source>
</evidence>
<organism evidence="10 11">
    <name type="scientific">Megalurothrips usitatus</name>
    <name type="common">bean blossom thrips</name>
    <dbReference type="NCBI Taxonomy" id="439358"/>
    <lineage>
        <taxon>Eukaryota</taxon>
        <taxon>Metazoa</taxon>
        <taxon>Ecdysozoa</taxon>
        <taxon>Arthropoda</taxon>
        <taxon>Hexapoda</taxon>
        <taxon>Insecta</taxon>
        <taxon>Pterygota</taxon>
        <taxon>Neoptera</taxon>
        <taxon>Paraneoptera</taxon>
        <taxon>Thysanoptera</taxon>
        <taxon>Terebrantia</taxon>
        <taxon>Thripoidea</taxon>
        <taxon>Thripidae</taxon>
        <taxon>Megalurothrips</taxon>
    </lineage>
</organism>
<evidence type="ECO:0000313" key="11">
    <source>
        <dbReference type="Proteomes" id="UP001075354"/>
    </source>
</evidence>
<dbReference type="EMBL" id="JAPTSV010000004">
    <property type="protein sequence ID" value="KAJ1528720.1"/>
    <property type="molecule type" value="Genomic_DNA"/>
</dbReference>
<dbReference type="GO" id="GO:0000776">
    <property type="term" value="C:kinetochore"/>
    <property type="evidence" value="ECO:0007669"/>
    <property type="project" value="TreeGrafter"/>
</dbReference>
<comment type="similarity">
    <text evidence="3">Belongs to the INCENP family.</text>
</comment>